<dbReference type="STRING" id="1618671.UY67_C0036G0013"/>
<dbReference type="Proteomes" id="UP000034273">
    <property type="component" value="Unassembled WGS sequence"/>
</dbReference>
<evidence type="ECO:0000313" key="2">
    <source>
        <dbReference type="Proteomes" id="UP000034273"/>
    </source>
</evidence>
<accession>A0A0G1WV73</accession>
<name>A0A0G1WV73_9BACT</name>
<comment type="caution">
    <text evidence="1">The sequence shown here is derived from an EMBL/GenBank/DDBJ whole genome shotgun (WGS) entry which is preliminary data.</text>
</comment>
<organism evidence="1 2">
    <name type="scientific">Candidatus Kaiserbacteria bacterium GW2011_GWA2_52_12</name>
    <dbReference type="NCBI Taxonomy" id="1618671"/>
    <lineage>
        <taxon>Bacteria</taxon>
        <taxon>Candidatus Kaiseribacteriota</taxon>
    </lineage>
</organism>
<sequence length="127" mass="13462">MRCAAQLTDGSPCGGYAMADGSGLCISHNPAAKDIKQLAVRKGGEAPKKVEAAANLPTVTITTKADVPTFLVAVIDELRAGQVDIKTANTLGYLAGVLIKAYETAEMEARIEEIERVVLERRTRYGG</sequence>
<proteinExistence type="predicted"/>
<reference evidence="1 2" key="1">
    <citation type="journal article" date="2015" name="Nature">
        <title>rRNA introns, odd ribosomes, and small enigmatic genomes across a large radiation of phyla.</title>
        <authorList>
            <person name="Brown C.T."/>
            <person name="Hug L.A."/>
            <person name="Thomas B.C."/>
            <person name="Sharon I."/>
            <person name="Castelle C.J."/>
            <person name="Singh A."/>
            <person name="Wilkins M.J."/>
            <person name="Williams K.H."/>
            <person name="Banfield J.F."/>
        </authorList>
    </citation>
    <scope>NUCLEOTIDE SEQUENCE [LARGE SCALE GENOMIC DNA]</scope>
</reference>
<protein>
    <submittedName>
        <fullName evidence="1">Uncharacterized protein</fullName>
    </submittedName>
</protein>
<gene>
    <name evidence="1" type="ORF">UY67_C0036G0013</name>
</gene>
<dbReference type="AlphaFoldDB" id="A0A0G1WV73"/>
<evidence type="ECO:0000313" key="1">
    <source>
        <dbReference type="EMBL" id="KKW22763.1"/>
    </source>
</evidence>
<dbReference type="EMBL" id="LCQW01000036">
    <property type="protein sequence ID" value="KKW22763.1"/>
    <property type="molecule type" value="Genomic_DNA"/>
</dbReference>